<accession>A0A2V3DNR4</accession>
<evidence type="ECO:0000313" key="2">
    <source>
        <dbReference type="Proteomes" id="UP000246303"/>
    </source>
</evidence>
<sequence length="14" mass="1506">MGSAMPERPRSVTS</sequence>
<name>A0A2V3DNR4_9MICC</name>
<gene>
    <name evidence="1" type="ORF">CVS29_16020</name>
</gene>
<keyword evidence="2" id="KW-1185">Reference proteome</keyword>
<protein>
    <submittedName>
        <fullName evidence="1">Uncharacterized protein</fullName>
    </submittedName>
</protein>
<organism evidence="1 2">
    <name type="scientific">Arthrobacter psychrochitiniphilus</name>
    <dbReference type="NCBI Taxonomy" id="291045"/>
    <lineage>
        <taxon>Bacteria</taxon>
        <taxon>Bacillati</taxon>
        <taxon>Actinomycetota</taxon>
        <taxon>Actinomycetes</taxon>
        <taxon>Micrococcales</taxon>
        <taxon>Micrococcaceae</taxon>
        <taxon>Arthrobacter</taxon>
    </lineage>
</organism>
<dbReference type="EMBL" id="QHLZ01000013">
    <property type="protein sequence ID" value="PXA64301.1"/>
    <property type="molecule type" value="Genomic_DNA"/>
</dbReference>
<reference evidence="1 2" key="1">
    <citation type="submission" date="2018-05" db="EMBL/GenBank/DDBJ databases">
        <title>Genetic diversity of glacier-inhabiting Cryobacterium bacteria in China and description of Cryobacterium mengkeensis sp. nov. and Arthrobacter glacialis sp. nov.</title>
        <authorList>
            <person name="Liu Q."/>
            <person name="Xin Y.-H."/>
        </authorList>
    </citation>
    <scope>NUCLEOTIDE SEQUENCE [LARGE SCALE GENOMIC DNA]</scope>
    <source>
        <strain evidence="1 2">GP3</strain>
    </source>
</reference>
<comment type="caution">
    <text evidence="1">The sequence shown here is derived from an EMBL/GenBank/DDBJ whole genome shotgun (WGS) entry which is preliminary data.</text>
</comment>
<evidence type="ECO:0000313" key="1">
    <source>
        <dbReference type="EMBL" id="PXA64301.1"/>
    </source>
</evidence>
<dbReference type="Proteomes" id="UP000246303">
    <property type="component" value="Unassembled WGS sequence"/>
</dbReference>
<proteinExistence type="predicted"/>